<dbReference type="InterPro" id="IPR005475">
    <property type="entry name" value="Transketolase-like_Pyr-bd"/>
</dbReference>
<dbReference type="SUPFAM" id="SSF52518">
    <property type="entry name" value="Thiamin diphosphate-binding fold (THDP-binding)"/>
    <property type="match status" value="1"/>
</dbReference>
<evidence type="ECO:0000256" key="1">
    <source>
        <dbReference type="ARBA" id="ARBA00001964"/>
    </source>
</evidence>
<organism evidence="6 7">
    <name type="scientific">Candidatus Scatousia excrementigallinarum</name>
    <dbReference type="NCBI Taxonomy" id="2840935"/>
    <lineage>
        <taxon>Bacteria</taxon>
        <taxon>Candidatus Scatousia</taxon>
    </lineage>
</organism>
<evidence type="ECO:0000259" key="5">
    <source>
        <dbReference type="SMART" id="SM00861"/>
    </source>
</evidence>
<dbReference type="FunFam" id="3.40.50.970:FF:000129">
    <property type="entry name" value="Transketolase"/>
    <property type="match status" value="1"/>
</dbReference>
<dbReference type="InterPro" id="IPR020826">
    <property type="entry name" value="Transketolase_BS"/>
</dbReference>
<dbReference type="InterPro" id="IPR009014">
    <property type="entry name" value="Transketo_C/PFOR_II"/>
</dbReference>
<dbReference type="AlphaFoldDB" id="A0A9D1EWV7"/>
<dbReference type="Pfam" id="PF02779">
    <property type="entry name" value="Transket_pyr"/>
    <property type="match status" value="1"/>
</dbReference>
<dbReference type="PANTHER" id="PTHR43825">
    <property type="entry name" value="PYRUVATE DEHYDROGENASE E1 COMPONENT"/>
    <property type="match status" value="1"/>
</dbReference>
<protein>
    <submittedName>
        <fullName evidence="6">Transketolase family protein</fullName>
    </submittedName>
</protein>
<dbReference type="GO" id="GO:0016740">
    <property type="term" value="F:transferase activity"/>
    <property type="evidence" value="ECO:0007669"/>
    <property type="project" value="UniProtKB-KW"/>
</dbReference>
<keyword evidence="3" id="KW-0808">Transferase</keyword>
<dbReference type="PANTHER" id="PTHR43825:SF1">
    <property type="entry name" value="TRANSKETOLASE-LIKE PYRIMIDINE-BINDING DOMAIN-CONTAINING PROTEIN"/>
    <property type="match status" value="1"/>
</dbReference>
<dbReference type="Gene3D" id="3.40.50.970">
    <property type="match status" value="1"/>
</dbReference>
<dbReference type="EMBL" id="DVIU01000043">
    <property type="protein sequence ID" value="HIS35413.1"/>
    <property type="molecule type" value="Genomic_DNA"/>
</dbReference>
<dbReference type="SUPFAM" id="SSF52922">
    <property type="entry name" value="TK C-terminal domain-like"/>
    <property type="match status" value="1"/>
</dbReference>
<comment type="similarity">
    <text evidence="2">Belongs to the transketolase family.</text>
</comment>
<evidence type="ECO:0000313" key="7">
    <source>
        <dbReference type="Proteomes" id="UP000823928"/>
    </source>
</evidence>
<dbReference type="CDD" id="cd07033">
    <property type="entry name" value="TPP_PYR_DXS_TK_like"/>
    <property type="match status" value="1"/>
</dbReference>
<proteinExistence type="inferred from homology"/>
<evidence type="ECO:0000256" key="4">
    <source>
        <dbReference type="ARBA" id="ARBA00023052"/>
    </source>
</evidence>
<sequence length="320" mass="35198">MLINKNDRKSIRSVFGKTLAELGEKNPDIVVMDADLACSTQTGIFAKAFPERFFDSGIAEQDMIATAAGLASEGKIPFVASFAMFATGRTYDQIRNSVCYPEFNVKIVGTHGGITVGEDGASHQALEDVSLMRSIPNMSVIVPADCCECAQVIKFAAENYGPMYIRIPRTNVCDIFDNDYEFDFCKVKVVEEGSDVTVITNGETLAEVIEAAEILKKDGYSIQILHAPVVKPLDGATIIEKAKQTKFVITVENHSIIGGLGSAVCELLAEYYPMPVHRFGINDTFGQSGKWDYLLDYYGLTSQKLAKNIKKQIDIYRLVK</sequence>
<reference evidence="6" key="1">
    <citation type="submission" date="2020-10" db="EMBL/GenBank/DDBJ databases">
        <authorList>
            <person name="Gilroy R."/>
        </authorList>
    </citation>
    <scope>NUCLEOTIDE SEQUENCE</scope>
    <source>
        <strain evidence="6">6276</strain>
    </source>
</reference>
<reference evidence="6" key="2">
    <citation type="journal article" date="2021" name="PeerJ">
        <title>Extensive microbial diversity within the chicken gut microbiome revealed by metagenomics and culture.</title>
        <authorList>
            <person name="Gilroy R."/>
            <person name="Ravi A."/>
            <person name="Getino M."/>
            <person name="Pursley I."/>
            <person name="Horton D.L."/>
            <person name="Alikhan N.F."/>
            <person name="Baker D."/>
            <person name="Gharbi K."/>
            <person name="Hall N."/>
            <person name="Watson M."/>
            <person name="Adriaenssens E.M."/>
            <person name="Foster-Nyarko E."/>
            <person name="Jarju S."/>
            <person name="Secka A."/>
            <person name="Antonio M."/>
            <person name="Oren A."/>
            <person name="Chaudhuri R.R."/>
            <person name="La Ragione R."/>
            <person name="Hildebrand F."/>
            <person name="Pallen M.J."/>
        </authorList>
    </citation>
    <scope>NUCLEOTIDE SEQUENCE</scope>
    <source>
        <strain evidence="6">6276</strain>
    </source>
</reference>
<gene>
    <name evidence="6" type="ORF">IAC10_02115</name>
</gene>
<comment type="caution">
    <text evidence="6">The sequence shown here is derived from an EMBL/GenBank/DDBJ whole genome shotgun (WGS) entry which is preliminary data.</text>
</comment>
<comment type="cofactor">
    <cofactor evidence="1">
        <name>thiamine diphosphate</name>
        <dbReference type="ChEBI" id="CHEBI:58937"/>
    </cofactor>
</comment>
<name>A0A9D1EWV7_9BACT</name>
<keyword evidence="4" id="KW-0786">Thiamine pyrophosphate</keyword>
<evidence type="ECO:0000256" key="3">
    <source>
        <dbReference type="ARBA" id="ARBA00022679"/>
    </source>
</evidence>
<dbReference type="PROSITE" id="PS00802">
    <property type="entry name" value="TRANSKETOLASE_2"/>
    <property type="match status" value="1"/>
</dbReference>
<dbReference type="Gene3D" id="3.40.50.920">
    <property type="match status" value="1"/>
</dbReference>
<dbReference type="SMART" id="SM00861">
    <property type="entry name" value="Transket_pyr"/>
    <property type="match status" value="1"/>
</dbReference>
<evidence type="ECO:0000256" key="2">
    <source>
        <dbReference type="ARBA" id="ARBA00007131"/>
    </source>
</evidence>
<evidence type="ECO:0000313" key="6">
    <source>
        <dbReference type="EMBL" id="HIS35413.1"/>
    </source>
</evidence>
<dbReference type="Pfam" id="PF02780">
    <property type="entry name" value="Transketolase_C"/>
    <property type="match status" value="1"/>
</dbReference>
<accession>A0A9D1EWV7</accession>
<feature type="domain" description="Transketolase-like pyrimidine-binding" evidence="5">
    <location>
        <begin position="9"/>
        <end position="175"/>
    </location>
</feature>
<dbReference type="InterPro" id="IPR033248">
    <property type="entry name" value="Transketolase_C"/>
</dbReference>
<dbReference type="InterPro" id="IPR029061">
    <property type="entry name" value="THDP-binding"/>
</dbReference>
<dbReference type="InterPro" id="IPR051157">
    <property type="entry name" value="PDH/Transketolase"/>
</dbReference>
<dbReference type="Proteomes" id="UP000823928">
    <property type="component" value="Unassembled WGS sequence"/>
</dbReference>